<dbReference type="OrthoDB" id="1334205at2759"/>
<protein>
    <recommendedName>
        <fullName evidence="2">Glycoside hydrolase family 31 TIM barrel domain-containing protein</fullName>
    </recommendedName>
</protein>
<feature type="non-terminal residue" evidence="3">
    <location>
        <position position="1"/>
    </location>
</feature>
<dbReference type="Proteomes" id="UP000652761">
    <property type="component" value="Unassembled WGS sequence"/>
</dbReference>
<dbReference type="GO" id="GO:0004553">
    <property type="term" value="F:hydrolase activity, hydrolyzing O-glycosyl compounds"/>
    <property type="evidence" value="ECO:0007669"/>
    <property type="project" value="InterPro"/>
</dbReference>
<keyword evidence="1" id="KW-0326">Glycosidase</keyword>
<dbReference type="EMBL" id="NMUH01001879">
    <property type="protein sequence ID" value="MQL96137.1"/>
    <property type="molecule type" value="Genomic_DNA"/>
</dbReference>
<proteinExistence type="inferred from homology"/>
<accession>A0A843VP86</accession>
<evidence type="ECO:0000313" key="4">
    <source>
        <dbReference type="Proteomes" id="UP000652761"/>
    </source>
</evidence>
<evidence type="ECO:0000313" key="3">
    <source>
        <dbReference type="EMBL" id="MQL96137.1"/>
    </source>
</evidence>
<keyword evidence="4" id="KW-1185">Reference proteome</keyword>
<sequence length="211" mass="24295">KVRATIKAQISSVSMDKVSGDPTDDGDPFRFLLLLFLIPRRLRPPHLLLHQDPLERQALLQQGVVVRRPHRPPPQDRAEAYCKEIAKTFREKGIPCDVIWMDIDYMDGFRCFTFDKTISTTSSSLDCSHRPSDANIRYDIDAQLQSQYTGNPARVVRTVSMLWAKPTATTMTSEAAPDFWMRRAFSRAISHKLFTATIYSNKGFHRRRRIL</sequence>
<feature type="domain" description="Glycoside hydrolase family 31 TIM barrel" evidence="2">
    <location>
        <begin position="79"/>
        <end position="117"/>
    </location>
</feature>
<organism evidence="3 4">
    <name type="scientific">Colocasia esculenta</name>
    <name type="common">Wild taro</name>
    <name type="synonym">Arum esculentum</name>
    <dbReference type="NCBI Taxonomy" id="4460"/>
    <lineage>
        <taxon>Eukaryota</taxon>
        <taxon>Viridiplantae</taxon>
        <taxon>Streptophyta</taxon>
        <taxon>Embryophyta</taxon>
        <taxon>Tracheophyta</taxon>
        <taxon>Spermatophyta</taxon>
        <taxon>Magnoliopsida</taxon>
        <taxon>Liliopsida</taxon>
        <taxon>Araceae</taxon>
        <taxon>Aroideae</taxon>
        <taxon>Colocasieae</taxon>
        <taxon>Colocasia</taxon>
    </lineage>
</organism>
<dbReference type="Gene3D" id="3.20.20.80">
    <property type="entry name" value="Glycosidases"/>
    <property type="match status" value="1"/>
</dbReference>
<dbReference type="Pfam" id="PF01055">
    <property type="entry name" value="Glyco_hydro_31_2nd"/>
    <property type="match status" value="1"/>
</dbReference>
<evidence type="ECO:0000259" key="2">
    <source>
        <dbReference type="Pfam" id="PF01055"/>
    </source>
</evidence>
<gene>
    <name evidence="3" type="ORF">Taro_028810</name>
</gene>
<dbReference type="GO" id="GO:0005975">
    <property type="term" value="P:carbohydrate metabolic process"/>
    <property type="evidence" value="ECO:0007669"/>
    <property type="project" value="InterPro"/>
</dbReference>
<comment type="caution">
    <text evidence="3">The sequence shown here is derived from an EMBL/GenBank/DDBJ whole genome shotgun (WGS) entry which is preliminary data.</text>
</comment>
<comment type="similarity">
    <text evidence="1">Belongs to the glycosyl hydrolase 31 family.</text>
</comment>
<dbReference type="InterPro" id="IPR000322">
    <property type="entry name" value="Glyco_hydro_31_TIM"/>
</dbReference>
<name>A0A843VP86_COLES</name>
<keyword evidence="1" id="KW-0378">Hydrolase</keyword>
<evidence type="ECO:0000256" key="1">
    <source>
        <dbReference type="RuleBase" id="RU361185"/>
    </source>
</evidence>
<dbReference type="AlphaFoldDB" id="A0A843VP86"/>
<reference evidence="3" key="1">
    <citation type="submission" date="2017-07" db="EMBL/GenBank/DDBJ databases">
        <title>Taro Niue Genome Assembly and Annotation.</title>
        <authorList>
            <person name="Atibalentja N."/>
            <person name="Keating K."/>
            <person name="Fields C.J."/>
        </authorList>
    </citation>
    <scope>NUCLEOTIDE SEQUENCE</scope>
    <source>
        <strain evidence="3">Niue_2</strain>
        <tissue evidence="3">Leaf</tissue>
    </source>
</reference>